<dbReference type="InterPro" id="IPR000086">
    <property type="entry name" value="NUDIX_hydrolase_dom"/>
</dbReference>
<comment type="similarity">
    <text evidence="3">Belongs to the Nudix hydrolase family.</text>
</comment>
<dbReference type="PROSITE" id="PS00893">
    <property type="entry name" value="NUDIX_BOX"/>
    <property type="match status" value="1"/>
</dbReference>
<organism evidence="5 6">
    <name type="scientific">Candidatus Woykebacteria bacterium RBG_16_44_10</name>
    <dbReference type="NCBI Taxonomy" id="1802597"/>
    <lineage>
        <taxon>Bacteria</taxon>
        <taxon>Candidatus Woykeibacteriota</taxon>
    </lineage>
</organism>
<evidence type="ECO:0000256" key="3">
    <source>
        <dbReference type="RuleBase" id="RU003476"/>
    </source>
</evidence>
<keyword evidence="2 3" id="KW-0378">Hydrolase</keyword>
<dbReference type="PROSITE" id="PS51462">
    <property type="entry name" value="NUDIX"/>
    <property type="match status" value="1"/>
</dbReference>
<comment type="caution">
    <text evidence="5">The sequence shown here is derived from an EMBL/GenBank/DDBJ whole genome shotgun (WGS) entry which is preliminary data.</text>
</comment>
<feature type="domain" description="Nudix hydrolase" evidence="4">
    <location>
        <begin position="9"/>
        <end position="139"/>
    </location>
</feature>
<dbReference type="Gene3D" id="3.90.79.10">
    <property type="entry name" value="Nucleoside Triphosphate Pyrophosphohydrolase"/>
    <property type="match status" value="1"/>
</dbReference>
<dbReference type="EMBL" id="MHCT01000017">
    <property type="protein sequence ID" value="OGY25976.1"/>
    <property type="molecule type" value="Genomic_DNA"/>
</dbReference>
<dbReference type="InterPro" id="IPR015797">
    <property type="entry name" value="NUDIX_hydrolase-like_dom_sf"/>
</dbReference>
<gene>
    <name evidence="5" type="ORF">A2Z24_02560</name>
</gene>
<evidence type="ECO:0000313" key="6">
    <source>
        <dbReference type="Proteomes" id="UP000177588"/>
    </source>
</evidence>
<dbReference type="Proteomes" id="UP000177588">
    <property type="component" value="Unassembled WGS sequence"/>
</dbReference>
<dbReference type="SUPFAM" id="SSF55811">
    <property type="entry name" value="Nudix"/>
    <property type="match status" value="1"/>
</dbReference>
<dbReference type="InterPro" id="IPR020476">
    <property type="entry name" value="Nudix_hydrolase"/>
</dbReference>
<evidence type="ECO:0000256" key="1">
    <source>
        <dbReference type="ARBA" id="ARBA00001946"/>
    </source>
</evidence>
<dbReference type="PANTHER" id="PTHR43046:SF14">
    <property type="entry name" value="MUTT_NUDIX FAMILY PROTEIN"/>
    <property type="match status" value="1"/>
</dbReference>
<dbReference type="GO" id="GO:0016787">
    <property type="term" value="F:hydrolase activity"/>
    <property type="evidence" value="ECO:0007669"/>
    <property type="project" value="UniProtKB-KW"/>
</dbReference>
<dbReference type="InterPro" id="IPR020084">
    <property type="entry name" value="NUDIX_hydrolase_CS"/>
</dbReference>
<dbReference type="PRINTS" id="PR00502">
    <property type="entry name" value="NUDIXFAMILY"/>
</dbReference>
<evidence type="ECO:0000313" key="5">
    <source>
        <dbReference type="EMBL" id="OGY25976.1"/>
    </source>
</evidence>
<dbReference type="AlphaFoldDB" id="A0A1G1WE50"/>
<dbReference type="STRING" id="1802597.A2Z24_02560"/>
<proteinExistence type="inferred from homology"/>
<reference evidence="5 6" key="1">
    <citation type="journal article" date="2016" name="Nat. Commun.">
        <title>Thousands of microbial genomes shed light on interconnected biogeochemical processes in an aquifer system.</title>
        <authorList>
            <person name="Anantharaman K."/>
            <person name="Brown C.T."/>
            <person name="Hug L.A."/>
            <person name="Sharon I."/>
            <person name="Castelle C.J."/>
            <person name="Probst A.J."/>
            <person name="Thomas B.C."/>
            <person name="Singh A."/>
            <person name="Wilkins M.J."/>
            <person name="Karaoz U."/>
            <person name="Brodie E.L."/>
            <person name="Williams K.H."/>
            <person name="Hubbard S.S."/>
            <person name="Banfield J.F."/>
        </authorList>
    </citation>
    <scope>NUCLEOTIDE SEQUENCE [LARGE SCALE GENOMIC DNA]</scope>
</reference>
<accession>A0A1G1WE50</accession>
<evidence type="ECO:0000256" key="2">
    <source>
        <dbReference type="ARBA" id="ARBA00022801"/>
    </source>
</evidence>
<protein>
    <recommendedName>
        <fullName evidence="4">Nudix hydrolase domain-containing protein</fullName>
    </recommendedName>
</protein>
<sequence>MGTRKEEILLEVGVKAFVYRNPGRYLILARADPYPGETTPRWDIPGGRIVPGEEIEKALAREIKEETGLKLEKTHKVLTVQDILRVKGRHIVRITFLARCSGKVKINPREHNDYKWLTIEEIKNLYHDLYLTPVLKILTSG</sequence>
<name>A0A1G1WE50_9BACT</name>
<dbReference type="Pfam" id="PF00293">
    <property type="entry name" value="NUDIX"/>
    <property type="match status" value="1"/>
</dbReference>
<dbReference type="PANTHER" id="PTHR43046">
    <property type="entry name" value="GDP-MANNOSE MANNOSYL HYDROLASE"/>
    <property type="match status" value="1"/>
</dbReference>
<comment type="cofactor">
    <cofactor evidence="1">
        <name>Mg(2+)</name>
        <dbReference type="ChEBI" id="CHEBI:18420"/>
    </cofactor>
</comment>
<evidence type="ECO:0000259" key="4">
    <source>
        <dbReference type="PROSITE" id="PS51462"/>
    </source>
</evidence>